<gene>
    <name evidence="1" type="ORF">EJB19_14940</name>
</gene>
<dbReference type="EMBL" id="RWGX01000006">
    <property type="protein sequence ID" value="RVU86845.1"/>
    <property type="molecule type" value="Genomic_DNA"/>
</dbReference>
<dbReference type="RefSeq" id="WP_127822486.1">
    <property type="nucleotide sequence ID" value="NZ_RWGX02000013.1"/>
</dbReference>
<proteinExistence type="predicted"/>
<accession>A0AA94JM50</accession>
<dbReference type="AlphaFoldDB" id="A0AA94JM50"/>
<protein>
    <submittedName>
        <fullName evidence="1">Uncharacterized protein</fullName>
    </submittedName>
</protein>
<reference evidence="1" key="1">
    <citation type="submission" date="2018-12" db="EMBL/GenBank/DDBJ databases">
        <title>Draft genome sequence of Flaovobacterium columnare BGFS27 isolated from channel catfish in Alabama.</title>
        <authorList>
            <person name="Cai W."/>
            <person name="Arias C."/>
        </authorList>
    </citation>
    <scope>NUCLEOTIDE SEQUENCE [LARGE SCALE GENOMIC DNA]</scope>
    <source>
        <strain evidence="1">BGFS27</strain>
    </source>
</reference>
<organism evidence="1">
    <name type="scientific">Flavobacterium columnare</name>
    <dbReference type="NCBI Taxonomy" id="996"/>
    <lineage>
        <taxon>Bacteria</taxon>
        <taxon>Pseudomonadati</taxon>
        <taxon>Bacteroidota</taxon>
        <taxon>Flavobacteriia</taxon>
        <taxon>Flavobacteriales</taxon>
        <taxon>Flavobacteriaceae</taxon>
        <taxon>Flavobacterium</taxon>
    </lineage>
</organism>
<evidence type="ECO:0000313" key="1">
    <source>
        <dbReference type="EMBL" id="RVU86845.1"/>
    </source>
</evidence>
<name>A0AA94JM50_9FLAO</name>
<comment type="caution">
    <text evidence="1">The sequence shown here is derived from an EMBL/GenBank/DDBJ whole genome shotgun (WGS) entry which is preliminary data.</text>
</comment>
<sequence length="121" mass="14326">MKGFYITCGVFTDDLDSIVKELEDVLALNLIKSEYIEDDEIYYLKQNESNEYSIKHFSIHYGNSSGYHINELEILHPNYLISCNIILEDKVNNKIEHIQQLRNILSSKEYIKELNFDTDEW</sequence>